<feature type="transmembrane region" description="Helical" evidence="13">
    <location>
        <begin position="421"/>
        <end position="441"/>
    </location>
</feature>
<name>A0A7W6EX48_9SPHN</name>
<evidence type="ECO:0000256" key="4">
    <source>
        <dbReference type="ARBA" id="ARBA00022475"/>
    </source>
</evidence>
<feature type="transmembrane region" description="Helical" evidence="13">
    <location>
        <begin position="164"/>
        <end position="190"/>
    </location>
</feature>
<keyword evidence="9 13" id="KW-0630">Potassium</keyword>
<dbReference type="GO" id="GO:0015079">
    <property type="term" value="F:potassium ion transmembrane transporter activity"/>
    <property type="evidence" value="ECO:0007669"/>
    <property type="project" value="UniProtKB-UniRule"/>
</dbReference>
<dbReference type="InterPro" id="IPR003855">
    <property type="entry name" value="K+_transporter"/>
</dbReference>
<keyword evidence="17" id="KW-1185">Reference proteome</keyword>
<feature type="transmembrane region" description="Helical" evidence="13">
    <location>
        <begin position="46"/>
        <end position="67"/>
    </location>
</feature>
<feature type="transmembrane region" description="Helical" evidence="13">
    <location>
        <begin position="362"/>
        <end position="383"/>
    </location>
</feature>
<feature type="transmembrane region" description="Helical" evidence="13">
    <location>
        <begin position="12"/>
        <end position="34"/>
    </location>
</feature>
<protein>
    <recommendedName>
        <fullName evidence="13">Probable potassium transport system protein Kup</fullName>
    </recommendedName>
</protein>
<keyword evidence="12 13" id="KW-0472">Membrane</keyword>
<sequence>MPRRDLRAAPELGALGVVFGDIGTSPLYAVGLLFAHRLMAPTPAEVIGGISLILWTLTLVVAFKYALLVLRADNDGEGGVFALYGLLDRFNRNGRSLLAWALLLGAGLLFGDGIITPAISVLSAVEGLSVAAPSLSGFVIPLTLGLLAGLFWVQHRGSRAVGRLFGPVMLTWFAVIAVLGAMQIAAHPAILAALSPLHAVQLLIHGNLSANLLLLGAVILVVTGGEAMYADMGHFGAVPIRRAWFAIAFPALLLTYLGQGAYLLSDPARAGPGLLFHLVPHALLLPFIVLATVSTVIASQALISGTFSLISQAIALGLFPQLQIKHTHRGQAGEVYVPFINWLLFIGCVALVIGFGSSAALGSAYGLAVAGNMLMTSIAMMVLARKVWKWSSLSASLVFAPLVLIDAGFVFANSTKVLEGGYVPLCIGFAVFSTMLVWHWGRAKTLAAYLSRRALPMPELFAIHRSADHFIEQTAVLMIPAHNCAKKTRRAPALLQLLWERNGALPRNIIFVHVDHPKVPFIHEDRFETTVLEDNPNGRLVRVEMRFGFMEVPDVELGLQKLAQQSEIRLEPDHRKWNVHVVREHLAPARDMGPIRAIRFRAYELLRLISQPTYYHYGLGYDVPLSVEILPVHFS</sequence>
<feature type="transmembrane region" description="Helical" evidence="13">
    <location>
        <begin position="243"/>
        <end position="264"/>
    </location>
</feature>
<evidence type="ECO:0000256" key="6">
    <source>
        <dbReference type="ARBA" id="ARBA00022538"/>
    </source>
</evidence>
<dbReference type="GO" id="GO:0015293">
    <property type="term" value="F:symporter activity"/>
    <property type="evidence" value="ECO:0007669"/>
    <property type="project" value="UniProtKB-UniRule"/>
</dbReference>
<dbReference type="InterPro" id="IPR053952">
    <property type="entry name" value="K_trans_C"/>
</dbReference>
<feature type="domain" description="K+ potassium transporter C-terminal" evidence="15">
    <location>
        <begin position="485"/>
        <end position="624"/>
    </location>
</feature>
<feature type="transmembrane region" description="Helical" evidence="13">
    <location>
        <begin position="202"/>
        <end position="222"/>
    </location>
</feature>
<keyword evidence="4 13" id="KW-1003">Cell membrane</keyword>
<dbReference type="Proteomes" id="UP000562395">
    <property type="component" value="Unassembled WGS sequence"/>
</dbReference>
<feature type="transmembrane region" description="Helical" evidence="13">
    <location>
        <begin position="131"/>
        <end position="152"/>
    </location>
</feature>
<evidence type="ECO:0000256" key="13">
    <source>
        <dbReference type="HAMAP-Rule" id="MF_01522"/>
    </source>
</evidence>
<keyword evidence="5" id="KW-0997">Cell inner membrane</keyword>
<evidence type="ECO:0000259" key="15">
    <source>
        <dbReference type="Pfam" id="PF22776"/>
    </source>
</evidence>
<dbReference type="InterPro" id="IPR023051">
    <property type="entry name" value="Kup"/>
</dbReference>
<evidence type="ECO:0000256" key="7">
    <source>
        <dbReference type="ARBA" id="ARBA00022692"/>
    </source>
</evidence>
<accession>A0A7W6EX48</accession>
<comment type="function">
    <text evidence="13">Transport of potassium into the cell. Likely operates as a K(+):H(+) symporter.</text>
</comment>
<evidence type="ECO:0000256" key="12">
    <source>
        <dbReference type="ARBA" id="ARBA00023136"/>
    </source>
</evidence>
<feature type="domain" description="K+ potassium transporter integral membrane" evidence="14">
    <location>
        <begin position="12"/>
        <end position="450"/>
    </location>
</feature>
<dbReference type="RefSeq" id="WP_183614511.1">
    <property type="nucleotide sequence ID" value="NZ_JACICY010000009.1"/>
</dbReference>
<feature type="transmembrane region" description="Helical" evidence="13">
    <location>
        <begin position="97"/>
        <end position="119"/>
    </location>
</feature>
<dbReference type="EMBL" id="JACICY010000009">
    <property type="protein sequence ID" value="MBB3862008.1"/>
    <property type="molecule type" value="Genomic_DNA"/>
</dbReference>
<keyword evidence="3 13" id="KW-0813">Transport</keyword>
<evidence type="ECO:0000313" key="16">
    <source>
        <dbReference type="EMBL" id="MBB3862008.1"/>
    </source>
</evidence>
<dbReference type="InterPro" id="IPR053951">
    <property type="entry name" value="K_trans_N"/>
</dbReference>
<keyword evidence="11 13" id="KW-0406">Ion transport</keyword>
<feature type="transmembrane region" description="Helical" evidence="13">
    <location>
        <begin position="395"/>
        <end position="415"/>
    </location>
</feature>
<keyword evidence="8 13" id="KW-0769">Symport</keyword>
<comment type="caution">
    <text evidence="16">The sequence shown here is derived from an EMBL/GenBank/DDBJ whole genome shotgun (WGS) entry which is preliminary data.</text>
</comment>
<dbReference type="Pfam" id="PF22776">
    <property type="entry name" value="K_trans_C"/>
    <property type="match status" value="1"/>
</dbReference>
<comment type="catalytic activity">
    <reaction evidence="13">
        <text>K(+)(in) + H(+)(in) = K(+)(out) + H(+)(out)</text>
        <dbReference type="Rhea" id="RHEA:28490"/>
        <dbReference type="ChEBI" id="CHEBI:15378"/>
        <dbReference type="ChEBI" id="CHEBI:29103"/>
    </reaction>
</comment>
<dbReference type="PANTHER" id="PTHR30540">
    <property type="entry name" value="OSMOTIC STRESS POTASSIUM TRANSPORTER"/>
    <property type="match status" value="1"/>
</dbReference>
<evidence type="ECO:0000256" key="11">
    <source>
        <dbReference type="ARBA" id="ARBA00023065"/>
    </source>
</evidence>
<keyword evidence="7 13" id="KW-0812">Transmembrane</keyword>
<comment type="subcellular location">
    <subcellularLocation>
        <location evidence="13">Cell membrane</location>
        <topology evidence="13">Multi-pass membrane protein</topology>
    </subcellularLocation>
    <subcellularLocation>
        <location evidence="1">Membrane</location>
        <topology evidence="1">Multi-pass membrane protein</topology>
    </subcellularLocation>
</comment>
<dbReference type="Pfam" id="PF02705">
    <property type="entry name" value="K_trans"/>
    <property type="match status" value="1"/>
</dbReference>
<dbReference type="PANTHER" id="PTHR30540:SF79">
    <property type="entry name" value="LOW AFFINITY POTASSIUM TRANSPORT SYSTEM PROTEIN KUP"/>
    <property type="match status" value="1"/>
</dbReference>
<evidence type="ECO:0000256" key="2">
    <source>
        <dbReference type="ARBA" id="ARBA00007019"/>
    </source>
</evidence>
<evidence type="ECO:0000256" key="10">
    <source>
        <dbReference type="ARBA" id="ARBA00022989"/>
    </source>
</evidence>
<keyword evidence="6 13" id="KW-0633">Potassium transport</keyword>
<feature type="transmembrane region" description="Helical" evidence="13">
    <location>
        <begin position="284"/>
        <end position="314"/>
    </location>
</feature>
<evidence type="ECO:0000256" key="1">
    <source>
        <dbReference type="ARBA" id="ARBA00004141"/>
    </source>
</evidence>
<evidence type="ECO:0000256" key="5">
    <source>
        <dbReference type="ARBA" id="ARBA00022519"/>
    </source>
</evidence>
<feature type="transmembrane region" description="Helical" evidence="13">
    <location>
        <begin position="335"/>
        <end position="356"/>
    </location>
</feature>
<evidence type="ECO:0000259" key="14">
    <source>
        <dbReference type="Pfam" id="PF02705"/>
    </source>
</evidence>
<reference evidence="16 17" key="1">
    <citation type="submission" date="2020-08" db="EMBL/GenBank/DDBJ databases">
        <title>Genomic Encyclopedia of Type Strains, Phase IV (KMG-IV): sequencing the most valuable type-strain genomes for metagenomic binning, comparative biology and taxonomic classification.</title>
        <authorList>
            <person name="Goeker M."/>
        </authorList>
    </citation>
    <scope>NUCLEOTIDE SEQUENCE [LARGE SCALE GENOMIC DNA]</scope>
    <source>
        <strain evidence="16 17">DSM 14552</strain>
    </source>
</reference>
<gene>
    <name evidence="13" type="primary">kup</name>
    <name evidence="16" type="ORF">GGQ88_003302</name>
</gene>
<keyword evidence="10 13" id="KW-1133">Transmembrane helix</keyword>
<evidence type="ECO:0000256" key="3">
    <source>
        <dbReference type="ARBA" id="ARBA00022448"/>
    </source>
</evidence>
<dbReference type="AlphaFoldDB" id="A0A7W6EX48"/>
<organism evidence="16 17">
    <name type="scientific">Novosphingobium hassiacum</name>
    <dbReference type="NCBI Taxonomy" id="173676"/>
    <lineage>
        <taxon>Bacteria</taxon>
        <taxon>Pseudomonadati</taxon>
        <taxon>Pseudomonadota</taxon>
        <taxon>Alphaproteobacteria</taxon>
        <taxon>Sphingomonadales</taxon>
        <taxon>Sphingomonadaceae</taxon>
        <taxon>Novosphingobium</taxon>
    </lineage>
</organism>
<dbReference type="GO" id="GO:0005886">
    <property type="term" value="C:plasma membrane"/>
    <property type="evidence" value="ECO:0007669"/>
    <property type="project" value="UniProtKB-SubCell"/>
</dbReference>
<evidence type="ECO:0000256" key="8">
    <source>
        <dbReference type="ARBA" id="ARBA00022847"/>
    </source>
</evidence>
<dbReference type="HAMAP" id="MF_01522">
    <property type="entry name" value="Kup"/>
    <property type="match status" value="1"/>
</dbReference>
<proteinExistence type="inferred from homology"/>
<evidence type="ECO:0000313" key="17">
    <source>
        <dbReference type="Proteomes" id="UP000562395"/>
    </source>
</evidence>
<comment type="similarity">
    <text evidence="2 13">Belongs to the HAK/KUP transporter (TC 2.A.72) family.</text>
</comment>
<evidence type="ECO:0000256" key="9">
    <source>
        <dbReference type="ARBA" id="ARBA00022958"/>
    </source>
</evidence>